<dbReference type="PANTHER" id="PTHR44943">
    <property type="entry name" value="CELLULOSE SYNTHASE OPERON PROTEIN C"/>
    <property type="match status" value="1"/>
</dbReference>
<reference evidence="4 5" key="1">
    <citation type="submission" date="2019-10" db="EMBL/GenBank/DDBJ databases">
        <title>Rubrobacter sp nov SCSIO 52090 isolated from a deep-sea sediment in the South China Sea.</title>
        <authorList>
            <person name="Chen R.W."/>
        </authorList>
    </citation>
    <scope>NUCLEOTIDE SEQUENCE [LARGE SCALE GENOMIC DNA]</scope>
    <source>
        <strain evidence="4 5">SCSIO 52909</strain>
    </source>
</reference>
<proteinExistence type="predicted"/>
<dbReference type="EMBL" id="CP045119">
    <property type="protein sequence ID" value="QIN83377.1"/>
    <property type="molecule type" value="Genomic_DNA"/>
</dbReference>
<evidence type="ECO:0000256" key="1">
    <source>
        <dbReference type="ARBA" id="ARBA00022737"/>
    </source>
</evidence>
<dbReference type="KEGG" id="rub:GBA63_12565"/>
<dbReference type="Gene3D" id="1.25.40.10">
    <property type="entry name" value="Tetratricopeptide repeat domain"/>
    <property type="match status" value="1"/>
</dbReference>
<dbReference type="InterPro" id="IPR011990">
    <property type="entry name" value="TPR-like_helical_dom_sf"/>
</dbReference>
<evidence type="ECO:0000313" key="4">
    <source>
        <dbReference type="EMBL" id="QIN83377.1"/>
    </source>
</evidence>
<keyword evidence="2 3" id="KW-0802">TPR repeat</keyword>
<dbReference type="SUPFAM" id="SSF48452">
    <property type="entry name" value="TPR-like"/>
    <property type="match status" value="1"/>
</dbReference>
<dbReference type="PANTHER" id="PTHR44943:SF8">
    <property type="entry name" value="TPR REPEAT-CONTAINING PROTEIN MJ0263"/>
    <property type="match status" value="1"/>
</dbReference>
<protein>
    <submittedName>
        <fullName evidence="4">Tetratricopeptide repeat protein</fullName>
    </submittedName>
</protein>
<evidence type="ECO:0000313" key="5">
    <source>
        <dbReference type="Proteomes" id="UP000501452"/>
    </source>
</evidence>
<dbReference type="PROSITE" id="PS50005">
    <property type="entry name" value="TPR"/>
    <property type="match status" value="2"/>
</dbReference>
<evidence type="ECO:0000256" key="3">
    <source>
        <dbReference type="PROSITE-ProRule" id="PRU00339"/>
    </source>
</evidence>
<evidence type="ECO:0000256" key="2">
    <source>
        <dbReference type="ARBA" id="ARBA00022803"/>
    </source>
</evidence>
<accession>A0A6G8QAP1</accession>
<dbReference type="Pfam" id="PF14559">
    <property type="entry name" value="TPR_19"/>
    <property type="match status" value="1"/>
</dbReference>
<gene>
    <name evidence="4" type="ORF">GBA63_12565</name>
</gene>
<dbReference type="InterPro" id="IPR051685">
    <property type="entry name" value="Ycf3/AcsC/BcsC/TPR_MFPF"/>
</dbReference>
<dbReference type="Proteomes" id="UP000501452">
    <property type="component" value="Chromosome"/>
</dbReference>
<dbReference type="AlphaFoldDB" id="A0A6G8QAP1"/>
<organism evidence="4 5">
    <name type="scientific">Rubrobacter tropicus</name>
    <dbReference type="NCBI Taxonomy" id="2653851"/>
    <lineage>
        <taxon>Bacteria</taxon>
        <taxon>Bacillati</taxon>
        <taxon>Actinomycetota</taxon>
        <taxon>Rubrobacteria</taxon>
        <taxon>Rubrobacterales</taxon>
        <taxon>Rubrobacteraceae</taxon>
        <taxon>Rubrobacter</taxon>
    </lineage>
</organism>
<feature type="repeat" description="TPR" evidence="3">
    <location>
        <begin position="77"/>
        <end position="110"/>
    </location>
</feature>
<sequence>MMMNRKRLGRVMAVVAIVLAAFFLLSSILLGFGMNTNYNLFDVFGNQDQAQQQDQVPSTQDAIDEAKKDLENNPKDPDAITDLAGLYAQNGQYDDAAKVLREGREKAPKNAEIPALLGSVYQQQAPGVEPKEQRELYGKAGDSFATATELDPKNEDLYAAAGQNYDQAGETAEAIKYYNGYLDREPNGQDSQAIKERISALLAGGEETTGVQP</sequence>
<feature type="repeat" description="TPR" evidence="3">
    <location>
        <begin position="155"/>
        <end position="188"/>
    </location>
</feature>
<dbReference type="InterPro" id="IPR019734">
    <property type="entry name" value="TPR_rpt"/>
</dbReference>
<name>A0A6G8QAP1_9ACTN</name>
<keyword evidence="5" id="KW-1185">Reference proteome</keyword>
<keyword evidence="1" id="KW-0677">Repeat</keyword>